<dbReference type="EMBL" id="VYQB01000001">
    <property type="protein sequence ID" value="KAA9021174.1"/>
    <property type="molecule type" value="Genomic_DNA"/>
</dbReference>
<dbReference type="Proteomes" id="UP000325933">
    <property type="component" value="Unassembled WGS sequence"/>
</dbReference>
<keyword evidence="5" id="KW-1185">Reference proteome</keyword>
<evidence type="ECO:0000313" key="2">
    <source>
        <dbReference type="EMBL" id="KAA9021174.1"/>
    </source>
</evidence>
<dbReference type="Pfam" id="PF11804">
    <property type="entry name" value="DUF3325"/>
    <property type="match status" value="1"/>
</dbReference>
<dbReference type="RefSeq" id="WP_120253013.1">
    <property type="nucleotide sequence ID" value="NZ_VYPZ01000001.1"/>
</dbReference>
<accession>A0A5J5ICJ7</accession>
<proteinExistence type="predicted"/>
<sequence length="106" mass="11518">MMLTAGLLYLSLFALAARMQRHRPLLLTTWQKRPFVAHLELAGWTLFGLSLLSLCLWQDSGMALVAWIGLLPLLGGILLLGMTYRPAIPRAGVPIAGLLLVAGLLV</sequence>
<evidence type="ECO:0000256" key="1">
    <source>
        <dbReference type="SAM" id="Phobius"/>
    </source>
</evidence>
<dbReference type="AlphaFoldDB" id="A0A5J5ICJ7"/>
<feature type="transmembrane region" description="Helical" evidence="1">
    <location>
        <begin position="87"/>
        <end position="105"/>
    </location>
</feature>
<reference evidence="4 5" key="1">
    <citation type="submission" date="2019-09" db="EMBL/GenBank/DDBJ databases">
        <authorList>
            <person name="Feng G."/>
        </authorList>
    </citation>
    <scope>NUCLEOTIDE SEQUENCE [LARGE SCALE GENOMIC DNA]</scope>
    <source>
        <strain evidence="3 4">KACC 19283</strain>
        <strain evidence="2 5">KACC 19284</strain>
    </source>
</reference>
<gene>
    <name evidence="3" type="ORF">F4U95_00185</name>
    <name evidence="2" type="ORF">F4U96_00185</name>
</gene>
<evidence type="ECO:0000313" key="4">
    <source>
        <dbReference type="Proteomes" id="UP000325933"/>
    </source>
</evidence>
<protein>
    <submittedName>
        <fullName evidence="3">DUF3325 family protein</fullName>
    </submittedName>
</protein>
<evidence type="ECO:0000313" key="3">
    <source>
        <dbReference type="EMBL" id="KAA9033536.1"/>
    </source>
</evidence>
<evidence type="ECO:0000313" key="5">
    <source>
        <dbReference type="Proteomes" id="UP000326364"/>
    </source>
</evidence>
<dbReference type="Proteomes" id="UP000326364">
    <property type="component" value="Unassembled WGS sequence"/>
</dbReference>
<keyword evidence="1" id="KW-0812">Transmembrane</keyword>
<dbReference type="EMBL" id="VYQA01000001">
    <property type="protein sequence ID" value="KAA9033536.1"/>
    <property type="molecule type" value="Genomic_DNA"/>
</dbReference>
<dbReference type="InterPro" id="IPR021762">
    <property type="entry name" value="DUF3325"/>
</dbReference>
<organism evidence="3 4">
    <name type="scientific">Sphingobium limneticum</name>
    <dbReference type="NCBI Taxonomy" id="1007511"/>
    <lineage>
        <taxon>Bacteria</taxon>
        <taxon>Pseudomonadati</taxon>
        <taxon>Pseudomonadota</taxon>
        <taxon>Alphaproteobacteria</taxon>
        <taxon>Sphingomonadales</taxon>
        <taxon>Sphingomonadaceae</taxon>
        <taxon>Sphingobium</taxon>
    </lineage>
</organism>
<feature type="transmembrane region" description="Helical" evidence="1">
    <location>
        <begin position="64"/>
        <end position="81"/>
    </location>
</feature>
<feature type="transmembrane region" description="Helical" evidence="1">
    <location>
        <begin position="35"/>
        <end position="57"/>
    </location>
</feature>
<name>A0A5J5ICJ7_9SPHN</name>
<keyword evidence="1" id="KW-1133">Transmembrane helix</keyword>
<keyword evidence="1" id="KW-0472">Membrane</keyword>
<comment type="caution">
    <text evidence="3">The sequence shown here is derived from an EMBL/GenBank/DDBJ whole genome shotgun (WGS) entry which is preliminary data.</text>
</comment>